<dbReference type="EMBL" id="CP007490">
    <property type="protein sequence ID" value="AIC47593.1"/>
    <property type="molecule type" value="Genomic_DNA"/>
</dbReference>
<comment type="subcellular location">
    <subcellularLocation>
        <location evidence="1">Membrane</location>
        <topology evidence="1">Multi-pass membrane protein</topology>
    </subcellularLocation>
</comment>
<evidence type="ECO:0000256" key="7">
    <source>
        <dbReference type="ARBA" id="ARBA00023004"/>
    </source>
</evidence>
<keyword evidence="14" id="KW-1185">Reference proteome</keyword>
<keyword evidence="10" id="KW-1015">Disulfide bond</keyword>
<evidence type="ECO:0000256" key="6">
    <source>
        <dbReference type="ARBA" id="ARBA00023002"/>
    </source>
</evidence>
<evidence type="ECO:0000256" key="12">
    <source>
        <dbReference type="SAM" id="Phobius"/>
    </source>
</evidence>
<dbReference type="GO" id="GO:0016020">
    <property type="term" value="C:membrane"/>
    <property type="evidence" value="ECO:0007669"/>
    <property type="project" value="UniProtKB-SubCell"/>
</dbReference>
<reference evidence="13 14" key="1">
    <citation type="journal article" date="2014" name="Int. J. Syst. Evol. Microbiol.">
        <title>Rhodoluna lacicola gen. nov., sp. nov., a planktonic freshwater bacterium with stream-lined genome.</title>
        <authorList>
            <person name="Hahn M."/>
            <person name="Schmidt J."/>
            <person name="Taipale S.J."/>
            <person name="Doolittle W.F."/>
            <person name="Koll U."/>
        </authorList>
    </citation>
    <scope>NUCLEOTIDE SEQUENCE [LARGE SCALE GENOMIC DNA]</scope>
    <source>
        <strain evidence="13 14">MWH-Ta8</strain>
    </source>
</reference>
<keyword evidence="5 12" id="KW-1133">Transmembrane helix</keyword>
<comment type="pathway">
    <text evidence="11">Porphyrin-containing compound metabolism.</text>
</comment>
<dbReference type="InterPro" id="IPR003780">
    <property type="entry name" value="COX15/CtaA_fam"/>
</dbReference>
<evidence type="ECO:0000256" key="9">
    <source>
        <dbReference type="ARBA" id="ARBA00023136"/>
    </source>
</evidence>
<proteinExistence type="predicted"/>
<keyword evidence="4" id="KW-0479">Metal-binding</keyword>
<keyword evidence="7" id="KW-0408">Iron</keyword>
<evidence type="ECO:0000313" key="13">
    <source>
        <dbReference type="EMBL" id="AIC47593.1"/>
    </source>
</evidence>
<feature type="transmembrane region" description="Helical" evidence="12">
    <location>
        <begin position="75"/>
        <end position="95"/>
    </location>
</feature>
<dbReference type="Proteomes" id="UP000067708">
    <property type="component" value="Chromosome"/>
</dbReference>
<dbReference type="KEGG" id="rla:Rhola_00007900"/>
<dbReference type="PANTHER" id="PTHR35457">
    <property type="entry name" value="HEME A SYNTHASE"/>
    <property type="match status" value="1"/>
</dbReference>
<evidence type="ECO:0000256" key="4">
    <source>
        <dbReference type="ARBA" id="ARBA00022723"/>
    </source>
</evidence>
<evidence type="ECO:0000256" key="2">
    <source>
        <dbReference type="ARBA" id="ARBA00022475"/>
    </source>
</evidence>
<dbReference type="STRING" id="529884.Rhola_00007900"/>
<feature type="transmembrane region" description="Helical" evidence="12">
    <location>
        <begin position="212"/>
        <end position="231"/>
    </location>
</feature>
<feature type="transmembrane region" description="Helical" evidence="12">
    <location>
        <begin position="102"/>
        <end position="125"/>
    </location>
</feature>
<keyword evidence="2" id="KW-1003">Cell membrane</keyword>
<dbReference type="RefSeq" id="WP_051636253.1">
    <property type="nucleotide sequence ID" value="NZ_AP026911.1"/>
</dbReference>
<keyword evidence="8" id="KW-0350">Heme biosynthesis</keyword>
<dbReference type="GO" id="GO:0016491">
    <property type="term" value="F:oxidoreductase activity"/>
    <property type="evidence" value="ECO:0007669"/>
    <property type="project" value="UniProtKB-KW"/>
</dbReference>
<keyword evidence="6" id="KW-0560">Oxidoreductase</keyword>
<evidence type="ECO:0000256" key="11">
    <source>
        <dbReference type="ARBA" id="ARBA00023444"/>
    </source>
</evidence>
<evidence type="ECO:0000256" key="8">
    <source>
        <dbReference type="ARBA" id="ARBA00023133"/>
    </source>
</evidence>
<feature type="transmembrane region" description="Helical" evidence="12">
    <location>
        <begin position="131"/>
        <end position="152"/>
    </location>
</feature>
<keyword evidence="3 12" id="KW-0812">Transmembrane</keyword>
<feature type="transmembrane region" description="Helical" evidence="12">
    <location>
        <begin position="16"/>
        <end position="37"/>
    </location>
</feature>
<feature type="transmembrane region" description="Helical" evidence="12">
    <location>
        <begin position="243"/>
        <end position="266"/>
    </location>
</feature>
<name>A0A060JLZ8_9MICO</name>
<dbReference type="Pfam" id="PF02628">
    <property type="entry name" value="COX15-CtaA"/>
    <property type="match status" value="2"/>
</dbReference>
<feature type="transmembrane region" description="Helical" evidence="12">
    <location>
        <begin position="173"/>
        <end position="192"/>
    </location>
</feature>
<sequence length="301" mass="32134">MFAKVRNWPIISSARIPLYVWASLVSQILIVVTGGIVRLTGSGLGCPTWPKCTEDSLITVPEMGLHGVIEFANRLLTFVLALIALLTFLTVLALGKKLRKGLVIPAFILGLGIPAQAVLGGFTVLTQLNPWFVGAHFVLSGIMIAIAALLVFRALPPKHVPVSPAIWRTANPIAIVGAITVLVGVLVTGAGPHSGDAYSERNGLDLELLQHLHSYPGYLLLILALIQLGLLSRRDKEGLERSYQLKVAAWLVVTTIAQAIIGVLQARLGVPAVLVALHMLGAAVICALLAFQWLAIRGKTK</sequence>
<evidence type="ECO:0000256" key="1">
    <source>
        <dbReference type="ARBA" id="ARBA00004141"/>
    </source>
</evidence>
<evidence type="ECO:0000256" key="5">
    <source>
        <dbReference type="ARBA" id="ARBA00022989"/>
    </source>
</evidence>
<feature type="transmembrane region" description="Helical" evidence="12">
    <location>
        <begin position="272"/>
        <end position="296"/>
    </location>
</feature>
<organism evidence="13 14">
    <name type="scientific">Rhodoluna lacicola</name>
    <dbReference type="NCBI Taxonomy" id="529884"/>
    <lineage>
        <taxon>Bacteria</taxon>
        <taxon>Bacillati</taxon>
        <taxon>Actinomycetota</taxon>
        <taxon>Actinomycetes</taxon>
        <taxon>Micrococcales</taxon>
        <taxon>Microbacteriaceae</taxon>
        <taxon>Luna cluster</taxon>
        <taxon>Luna-1 subcluster</taxon>
        <taxon>Rhodoluna</taxon>
    </lineage>
</organism>
<gene>
    <name evidence="13" type="ORF">Rhola_00007900</name>
</gene>
<dbReference type="PANTHER" id="PTHR35457:SF1">
    <property type="entry name" value="HEME A SYNTHASE"/>
    <property type="match status" value="1"/>
</dbReference>
<dbReference type="AlphaFoldDB" id="A0A060JLZ8"/>
<dbReference type="HOGENOM" id="CLU_060266_1_0_11"/>
<dbReference type="InterPro" id="IPR050450">
    <property type="entry name" value="COX15/CtaA_HemeA_synthase"/>
</dbReference>
<evidence type="ECO:0000313" key="14">
    <source>
        <dbReference type="Proteomes" id="UP000067708"/>
    </source>
</evidence>
<dbReference type="GO" id="GO:0006784">
    <property type="term" value="P:heme A biosynthetic process"/>
    <property type="evidence" value="ECO:0007669"/>
    <property type="project" value="InterPro"/>
</dbReference>
<protein>
    <submittedName>
        <fullName evidence="13">Uncharacterized protein required for cytochrome oxidase assembly</fullName>
    </submittedName>
</protein>
<dbReference type="OrthoDB" id="5241540at2"/>
<dbReference type="eggNOG" id="COG1612">
    <property type="taxonomic scope" value="Bacteria"/>
</dbReference>
<keyword evidence="9 12" id="KW-0472">Membrane</keyword>
<evidence type="ECO:0000256" key="3">
    <source>
        <dbReference type="ARBA" id="ARBA00022692"/>
    </source>
</evidence>
<dbReference type="PATRIC" id="fig|529884.3.peg.752"/>
<evidence type="ECO:0000256" key="10">
    <source>
        <dbReference type="ARBA" id="ARBA00023157"/>
    </source>
</evidence>
<dbReference type="GO" id="GO:0046872">
    <property type="term" value="F:metal ion binding"/>
    <property type="evidence" value="ECO:0007669"/>
    <property type="project" value="UniProtKB-KW"/>
</dbReference>
<accession>A0A060JLZ8</accession>